<gene>
    <name evidence="1" type="ORF">apy_12550</name>
</gene>
<organism evidence="1 2">
    <name type="scientific">Aeropyrum pernix</name>
    <dbReference type="NCBI Taxonomy" id="56636"/>
    <lineage>
        <taxon>Archaea</taxon>
        <taxon>Thermoproteota</taxon>
        <taxon>Thermoprotei</taxon>
        <taxon>Desulfurococcales</taxon>
        <taxon>Desulfurococcaceae</taxon>
        <taxon>Aeropyrum</taxon>
    </lineage>
</organism>
<accession>A0A401HAY3</accession>
<sequence length="57" mass="6871">MLESGARYEHVLRIIEMWSLDEVIEIPSVGMETRRLVCFRDKEFCRYYMGLRGPEKM</sequence>
<dbReference type="EMBL" id="BDMD01000074">
    <property type="protein sequence ID" value="GBF09530.1"/>
    <property type="molecule type" value="Genomic_DNA"/>
</dbReference>
<reference evidence="1 2" key="1">
    <citation type="submission" date="2017-02" db="EMBL/GenBank/DDBJ databases">
        <title>isolation and characterization of a novel temperate virus Aeropyrum globular virus 1 infecting hyperthermophilic archaeon Aeropyrum.</title>
        <authorList>
            <person name="Yumiya M."/>
            <person name="Yoshida T."/>
            <person name="Sako Y."/>
        </authorList>
    </citation>
    <scope>NUCLEOTIDE SEQUENCE [LARGE SCALE GENOMIC DNA]</scope>
    <source>
        <strain evidence="1 2">YK1-12-2013</strain>
    </source>
</reference>
<proteinExistence type="predicted"/>
<name>A0A401HAY3_AERPX</name>
<protein>
    <submittedName>
        <fullName evidence="1">Integrase protein</fullName>
    </submittedName>
</protein>
<comment type="caution">
    <text evidence="1">The sequence shown here is derived from an EMBL/GenBank/DDBJ whole genome shotgun (WGS) entry which is preliminary data.</text>
</comment>
<evidence type="ECO:0000313" key="2">
    <source>
        <dbReference type="Proteomes" id="UP000291213"/>
    </source>
</evidence>
<dbReference type="Proteomes" id="UP000291213">
    <property type="component" value="Unassembled WGS sequence"/>
</dbReference>
<evidence type="ECO:0000313" key="1">
    <source>
        <dbReference type="EMBL" id="GBF09530.1"/>
    </source>
</evidence>
<dbReference type="AlphaFoldDB" id="A0A401HAY3"/>